<comment type="caution">
    <text evidence="2">The sequence shown here is derived from an EMBL/GenBank/DDBJ whole genome shotgun (WGS) entry which is preliminary data.</text>
</comment>
<dbReference type="AlphaFoldDB" id="A0A2S5B6W8"/>
<evidence type="ECO:0000313" key="2">
    <source>
        <dbReference type="EMBL" id="POY72523.1"/>
    </source>
</evidence>
<evidence type="ECO:0000313" key="3">
    <source>
        <dbReference type="Proteomes" id="UP000237144"/>
    </source>
</evidence>
<accession>A0A2S5B6W8</accession>
<evidence type="ECO:0000256" key="1">
    <source>
        <dbReference type="SAM" id="MobiDB-lite"/>
    </source>
</evidence>
<feature type="compositionally biased region" description="Polar residues" evidence="1">
    <location>
        <begin position="167"/>
        <end position="181"/>
    </location>
</feature>
<dbReference type="OrthoDB" id="2538463at2759"/>
<feature type="compositionally biased region" description="Polar residues" evidence="1">
    <location>
        <begin position="193"/>
        <end position="211"/>
    </location>
</feature>
<reference evidence="2 3" key="1">
    <citation type="journal article" date="2018" name="Front. Microbiol.">
        <title>Prospects for Fungal Bioremediation of Acidic Radioactive Waste Sites: Characterization and Genome Sequence of Rhodotorula taiwanensis MD1149.</title>
        <authorList>
            <person name="Tkavc R."/>
            <person name="Matrosova V.Y."/>
            <person name="Grichenko O.E."/>
            <person name="Gostincar C."/>
            <person name="Volpe R.P."/>
            <person name="Klimenkova P."/>
            <person name="Gaidamakova E.K."/>
            <person name="Zhou C.E."/>
            <person name="Stewart B.J."/>
            <person name="Lyman M.G."/>
            <person name="Malfatti S.A."/>
            <person name="Rubinfeld B."/>
            <person name="Courtot M."/>
            <person name="Singh J."/>
            <person name="Dalgard C.L."/>
            <person name="Hamilton T."/>
            <person name="Frey K.G."/>
            <person name="Gunde-Cimerman N."/>
            <person name="Dugan L."/>
            <person name="Daly M.J."/>
        </authorList>
    </citation>
    <scope>NUCLEOTIDE SEQUENCE [LARGE SCALE GENOMIC DNA]</scope>
    <source>
        <strain evidence="2 3">MD1149</strain>
    </source>
</reference>
<dbReference type="EMBL" id="PJQD01000048">
    <property type="protein sequence ID" value="POY72523.1"/>
    <property type="molecule type" value="Genomic_DNA"/>
</dbReference>
<proteinExistence type="predicted"/>
<sequence>MDVETARLPSLEPSLSDDVESNPLGSQSRAATRILPLRRTRSAVPQSHAAGADASPSPARTGDALPVLADDGLASPPSPANRELRTRTRPAIVQQPSTRRSARVPGEGGGGSTAPATPRLSTPLGRRRTFNGLETLAVVREDVAEAAPSRPMTPLTRSRSEAGIDASGSTSSPASPHASEQVSRRLRRRRTSGDATLSPSLSSAGSLQTRSASRKGLR</sequence>
<organism evidence="2 3">
    <name type="scientific">Rhodotorula taiwanensis</name>
    <dbReference type="NCBI Taxonomy" id="741276"/>
    <lineage>
        <taxon>Eukaryota</taxon>
        <taxon>Fungi</taxon>
        <taxon>Dikarya</taxon>
        <taxon>Basidiomycota</taxon>
        <taxon>Pucciniomycotina</taxon>
        <taxon>Microbotryomycetes</taxon>
        <taxon>Sporidiobolales</taxon>
        <taxon>Sporidiobolaceae</taxon>
        <taxon>Rhodotorula</taxon>
    </lineage>
</organism>
<dbReference type="Proteomes" id="UP000237144">
    <property type="component" value="Unassembled WGS sequence"/>
</dbReference>
<name>A0A2S5B6W8_9BASI</name>
<keyword evidence="3" id="KW-1185">Reference proteome</keyword>
<feature type="region of interest" description="Disordered" evidence="1">
    <location>
        <begin position="1"/>
        <end position="218"/>
    </location>
</feature>
<gene>
    <name evidence="2" type="ORF">BMF94_4349</name>
</gene>
<protein>
    <submittedName>
        <fullName evidence="2">Uncharacterized protein</fullName>
    </submittedName>
</protein>